<gene>
    <name evidence="2" type="ORF">PFRI_36920</name>
</gene>
<dbReference type="Proteomes" id="UP000184514">
    <property type="component" value="Unassembled WGS sequence"/>
</dbReference>
<evidence type="ECO:0000256" key="1">
    <source>
        <dbReference type="SAM" id="SignalP"/>
    </source>
</evidence>
<dbReference type="AlphaFoldDB" id="A0A1L9NS56"/>
<evidence type="ECO:0008006" key="4">
    <source>
        <dbReference type="Google" id="ProtNLM"/>
    </source>
</evidence>
<keyword evidence="1" id="KW-0732">Signal</keyword>
<organism evidence="2 3">
    <name type="scientific">Planktotalea frisia</name>
    <dbReference type="NCBI Taxonomy" id="696762"/>
    <lineage>
        <taxon>Bacteria</taxon>
        <taxon>Pseudomonadati</taxon>
        <taxon>Pseudomonadota</taxon>
        <taxon>Alphaproteobacteria</taxon>
        <taxon>Rhodobacterales</taxon>
        <taxon>Paracoccaceae</taxon>
        <taxon>Planktotalea</taxon>
    </lineage>
</organism>
<sequence length="131" mass="14469">MRNTLIKTVALAGLATAPLLAEPLITVPSGQSVRFFEQRDEPESGITRLRFIAPDLASPLKRPSFEDLTLDLEALCLEFGLQKLPPNVRQPVQIIVSLSAQPIEFGIANPDVVQVFEAFSVENETCMLEMF</sequence>
<dbReference type="EMBL" id="MLCB01000201">
    <property type="protein sequence ID" value="OJI92097.1"/>
    <property type="molecule type" value="Genomic_DNA"/>
</dbReference>
<evidence type="ECO:0000313" key="3">
    <source>
        <dbReference type="Proteomes" id="UP000184514"/>
    </source>
</evidence>
<feature type="signal peptide" evidence="1">
    <location>
        <begin position="1"/>
        <end position="21"/>
    </location>
</feature>
<protein>
    <recommendedName>
        <fullName evidence="4">Acetolactate synthase</fullName>
    </recommendedName>
</protein>
<name>A0A1L9NS56_9RHOB</name>
<dbReference type="Pfam" id="PF20107">
    <property type="entry name" value="DUF6497"/>
    <property type="match status" value="1"/>
</dbReference>
<accession>A0A1L9NS56</accession>
<keyword evidence="3" id="KW-1185">Reference proteome</keyword>
<proteinExistence type="predicted"/>
<feature type="chain" id="PRO_5012521640" description="Acetolactate synthase" evidence="1">
    <location>
        <begin position="22"/>
        <end position="131"/>
    </location>
</feature>
<dbReference type="STRING" id="696762.PFRI_36920"/>
<dbReference type="RefSeq" id="WP_084649760.1">
    <property type="nucleotide sequence ID" value="NZ_MLCB01000201.1"/>
</dbReference>
<dbReference type="OrthoDB" id="7862028at2"/>
<comment type="caution">
    <text evidence="2">The sequence shown here is derived from an EMBL/GenBank/DDBJ whole genome shotgun (WGS) entry which is preliminary data.</text>
</comment>
<dbReference type="InterPro" id="IPR045467">
    <property type="entry name" value="DUF6497"/>
</dbReference>
<evidence type="ECO:0000313" key="2">
    <source>
        <dbReference type="EMBL" id="OJI92097.1"/>
    </source>
</evidence>
<reference evidence="2 3" key="1">
    <citation type="submission" date="2016-10" db="EMBL/GenBank/DDBJ databases">
        <title>Genome sequence of Planktotalea frisia SH6-1.</title>
        <authorList>
            <person name="Poehlein A."/>
            <person name="Bakenhus I."/>
            <person name="Voget S."/>
            <person name="Brinkhoff T."/>
            <person name="Simon M."/>
        </authorList>
    </citation>
    <scope>NUCLEOTIDE SEQUENCE [LARGE SCALE GENOMIC DNA]</scope>
    <source>
        <strain evidence="2 3">SH6-1</strain>
    </source>
</reference>